<proteinExistence type="predicted"/>
<evidence type="ECO:0000313" key="3">
    <source>
        <dbReference type="Proteomes" id="UP000199492"/>
    </source>
</evidence>
<keyword evidence="1" id="KW-0732">Signal</keyword>
<evidence type="ECO:0000256" key="1">
    <source>
        <dbReference type="SAM" id="SignalP"/>
    </source>
</evidence>
<evidence type="ECO:0008006" key="4">
    <source>
        <dbReference type="Google" id="ProtNLM"/>
    </source>
</evidence>
<feature type="signal peptide" evidence="1">
    <location>
        <begin position="1"/>
        <end position="20"/>
    </location>
</feature>
<dbReference type="STRING" id="262004.SAMN04489796_101170"/>
<feature type="chain" id="PRO_5011666750" description="Alpha/beta hydrolase family protein" evidence="1">
    <location>
        <begin position="21"/>
        <end position="80"/>
    </location>
</feature>
<keyword evidence="3" id="KW-1185">Reference proteome</keyword>
<dbReference type="Proteomes" id="UP000199492">
    <property type="component" value="Unassembled WGS sequence"/>
</dbReference>
<gene>
    <name evidence="2" type="ORF">SAMN04489796_101170</name>
</gene>
<dbReference type="EMBL" id="FNCZ01000001">
    <property type="protein sequence ID" value="SDG63979.1"/>
    <property type="molecule type" value="Genomic_DNA"/>
</dbReference>
<sequence>MKNKLLVLFIFYCFPHASNAQVVLNANGIGNTYVDINAVLAPGYNVIEVPDCNHTDLMILYTHGKMVPLLKGQNGEFTEA</sequence>
<protein>
    <recommendedName>
        <fullName evidence="4">Alpha/beta hydrolase family protein</fullName>
    </recommendedName>
</protein>
<evidence type="ECO:0000313" key="2">
    <source>
        <dbReference type="EMBL" id="SDG63979.1"/>
    </source>
</evidence>
<accession>A0A1G7VX17</accession>
<organism evidence="2 3">
    <name type="scientific">Winogradskyella thalassocola</name>
    <dbReference type="NCBI Taxonomy" id="262004"/>
    <lineage>
        <taxon>Bacteria</taxon>
        <taxon>Pseudomonadati</taxon>
        <taxon>Bacteroidota</taxon>
        <taxon>Flavobacteriia</taxon>
        <taxon>Flavobacteriales</taxon>
        <taxon>Flavobacteriaceae</taxon>
        <taxon>Winogradskyella</taxon>
    </lineage>
</organism>
<name>A0A1G7VX17_9FLAO</name>
<dbReference type="AlphaFoldDB" id="A0A1G7VX17"/>
<reference evidence="3" key="1">
    <citation type="submission" date="2016-10" db="EMBL/GenBank/DDBJ databases">
        <authorList>
            <person name="Varghese N."/>
            <person name="Submissions S."/>
        </authorList>
    </citation>
    <scope>NUCLEOTIDE SEQUENCE [LARGE SCALE GENOMIC DNA]</scope>
    <source>
        <strain evidence="3">DSM 15363</strain>
    </source>
</reference>